<sequence>MGDYTDPDWYYPFLPFSSIKPDLINLMHVLCDDDSQLGIEGVLTATFLLVIVFSFVASHMKHVDVSTPESLRNEEAEQILIAAEREAPAMKQPPSSKPGPPRDK</sequence>
<dbReference type="AlphaFoldDB" id="A0A0A9W360"/>
<accession>A0A0A9W360</accession>
<feature type="compositionally biased region" description="Pro residues" evidence="1">
    <location>
        <begin position="95"/>
        <end position="104"/>
    </location>
</feature>
<evidence type="ECO:0000313" key="4">
    <source>
        <dbReference type="EMBL" id="JAG51281.1"/>
    </source>
</evidence>
<keyword evidence="2" id="KW-0812">Transmembrane</keyword>
<reference evidence="3" key="1">
    <citation type="journal article" date="2014" name="PLoS ONE">
        <title>Transcriptome-Based Identification of ABC Transporters in the Western Tarnished Plant Bug Lygus hesperus.</title>
        <authorList>
            <person name="Hull J.J."/>
            <person name="Chaney K."/>
            <person name="Geib S.M."/>
            <person name="Fabrick J.A."/>
            <person name="Brent C.S."/>
            <person name="Walsh D."/>
            <person name="Lavine L.C."/>
        </authorList>
    </citation>
    <scope>NUCLEOTIDE SEQUENCE</scope>
</reference>
<evidence type="ECO:0000256" key="2">
    <source>
        <dbReference type="SAM" id="Phobius"/>
    </source>
</evidence>
<dbReference type="EMBL" id="GBHO01041360">
    <property type="protein sequence ID" value="JAG02244.1"/>
    <property type="molecule type" value="Transcribed_RNA"/>
</dbReference>
<dbReference type="EMBL" id="GBRD01014545">
    <property type="protein sequence ID" value="JAG51281.1"/>
    <property type="molecule type" value="Transcribed_RNA"/>
</dbReference>
<keyword evidence="2" id="KW-1133">Transmembrane helix</keyword>
<evidence type="ECO:0000256" key="1">
    <source>
        <dbReference type="SAM" id="MobiDB-lite"/>
    </source>
</evidence>
<name>A0A0A9W360_LYGHE</name>
<proteinExistence type="predicted"/>
<reference evidence="4" key="3">
    <citation type="submission" date="2014-09" db="EMBL/GenBank/DDBJ databases">
        <authorList>
            <person name="Magalhaes I.L.F."/>
            <person name="Oliveira U."/>
            <person name="Santos F.R."/>
            <person name="Vidigal T.H.D.A."/>
            <person name="Brescovit A.D."/>
            <person name="Santos A.J."/>
        </authorList>
    </citation>
    <scope>NUCLEOTIDE SEQUENCE</scope>
</reference>
<protein>
    <submittedName>
        <fullName evidence="3">Maintenance of mitochondrial morphology protein 1</fullName>
    </submittedName>
</protein>
<keyword evidence="2" id="KW-0472">Membrane</keyword>
<gene>
    <name evidence="3" type="primary">MMM1_1</name>
    <name evidence="3" type="ORF">CM83_13302</name>
</gene>
<feature type="region of interest" description="Disordered" evidence="1">
    <location>
        <begin position="82"/>
        <end position="104"/>
    </location>
</feature>
<organism evidence="3">
    <name type="scientific">Lygus hesperus</name>
    <name type="common">Western plant bug</name>
    <dbReference type="NCBI Taxonomy" id="30085"/>
    <lineage>
        <taxon>Eukaryota</taxon>
        <taxon>Metazoa</taxon>
        <taxon>Ecdysozoa</taxon>
        <taxon>Arthropoda</taxon>
        <taxon>Hexapoda</taxon>
        <taxon>Insecta</taxon>
        <taxon>Pterygota</taxon>
        <taxon>Neoptera</taxon>
        <taxon>Paraneoptera</taxon>
        <taxon>Hemiptera</taxon>
        <taxon>Heteroptera</taxon>
        <taxon>Panheteroptera</taxon>
        <taxon>Cimicomorpha</taxon>
        <taxon>Miridae</taxon>
        <taxon>Mirini</taxon>
        <taxon>Lygus</taxon>
    </lineage>
</organism>
<evidence type="ECO:0000313" key="3">
    <source>
        <dbReference type="EMBL" id="JAG02244.1"/>
    </source>
</evidence>
<reference evidence="3" key="2">
    <citation type="submission" date="2014-07" db="EMBL/GenBank/DDBJ databases">
        <authorList>
            <person name="Hull J."/>
        </authorList>
    </citation>
    <scope>NUCLEOTIDE SEQUENCE</scope>
</reference>
<feature type="transmembrane region" description="Helical" evidence="2">
    <location>
        <begin position="37"/>
        <end position="57"/>
    </location>
</feature>